<dbReference type="Pfam" id="PF02645">
    <property type="entry name" value="DegV"/>
    <property type="match status" value="1"/>
</dbReference>
<dbReference type="PANTHER" id="PTHR33434">
    <property type="entry name" value="DEGV DOMAIN-CONTAINING PROTEIN DR_1986-RELATED"/>
    <property type="match status" value="1"/>
</dbReference>
<proteinExistence type="predicted"/>
<dbReference type="Gene3D" id="3.40.50.10170">
    <property type="match status" value="1"/>
</dbReference>
<dbReference type="InterPro" id="IPR043168">
    <property type="entry name" value="DegV_C"/>
</dbReference>
<keyword evidence="3" id="KW-1185">Reference proteome</keyword>
<name>A0ABY9ECS6_9GAMM</name>
<dbReference type="Gene3D" id="3.30.1180.10">
    <property type="match status" value="1"/>
</dbReference>
<gene>
    <name evidence="2" type="ORF">M8T91_05225</name>
</gene>
<dbReference type="Proteomes" id="UP001321520">
    <property type="component" value="Chromosome"/>
</dbReference>
<accession>A0ABY9ECS6</accession>
<dbReference type="InterPro" id="IPR050270">
    <property type="entry name" value="DegV_domain_contain"/>
</dbReference>
<dbReference type="PROSITE" id="PS51482">
    <property type="entry name" value="DEGV"/>
    <property type="match status" value="1"/>
</dbReference>
<dbReference type="EMBL" id="CP098023">
    <property type="protein sequence ID" value="WKD50828.1"/>
    <property type="molecule type" value="Genomic_DNA"/>
</dbReference>
<sequence length="302" mass="33321">MVQLVIDSGCDLPDDFLRKFSIPVLPHTVSVGKDTFDDRRNPAQMAHFYTLSLVDRSHQIVTGPASFAEVERLLNGLVQDGHRDIVVQTINSANSPTYQNAVAAADTLCGLPGNEDVRVHTIDSHTLFSGQGLLALYTLSLIKRGLTGEQVRVQVERFRRKVHGYAAIRDVYYVRERARSKNENNINWFKAKISSLLKLHPILSIHHEGSTVTDIVRGYARCTETLFQIAVDKIRTGELVVPILMVSIAGKLQDLEKIPGFKVLLQVAAEHQVKVYKSMMSLSGGINLGPGTVAMALAAENP</sequence>
<reference evidence="2 3" key="1">
    <citation type="submission" date="2022-05" db="EMBL/GenBank/DDBJ databases">
        <title>Microbulbifer sp. nov., isolated from sponge.</title>
        <authorList>
            <person name="Gao L."/>
        </authorList>
    </citation>
    <scope>NUCLEOTIDE SEQUENCE [LARGE SCALE GENOMIC DNA]</scope>
    <source>
        <strain evidence="2 3">MI-G</strain>
    </source>
</reference>
<organism evidence="2 3">
    <name type="scientific">Microbulbifer spongiae</name>
    <dbReference type="NCBI Taxonomy" id="2944933"/>
    <lineage>
        <taxon>Bacteria</taxon>
        <taxon>Pseudomonadati</taxon>
        <taxon>Pseudomonadota</taxon>
        <taxon>Gammaproteobacteria</taxon>
        <taxon>Cellvibrionales</taxon>
        <taxon>Microbulbiferaceae</taxon>
        <taxon>Microbulbifer</taxon>
    </lineage>
</organism>
<protein>
    <submittedName>
        <fullName evidence="2">DegV family protein</fullName>
    </submittedName>
</protein>
<dbReference type="NCBIfam" id="TIGR00762">
    <property type="entry name" value="DegV"/>
    <property type="match status" value="1"/>
</dbReference>
<evidence type="ECO:0000313" key="3">
    <source>
        <dbReference type="Proteomes" id="UP001321520"/>
    </source>
</evidence>
<dbReference type="SUPFAM" id="SSF82549">
    <property type="entry name" value="DAK1/DegV-like"/>
    <property type="match status" value="1"/>
</dbReference>
<dbReference type="PANTHER" id="PTHR33434:SF2">
    <property type="entry name" value="FATTY ACID-BINDING PROTEIN TM_1468"/>
    <property type="match status" value="1"/>
</dbReference>
<dbReference type="RefSeq" id="WP_301417503.1">
    <property type="nucleotide sequence ID" value="NZ_CP098023.1"/>
</dbReference>
<evidence type="ECO:0000313" key="2">
    <source>
        <dbReference type="EMBL" id="WKD50828.1"/>
    </source>
</evidence>
<dbReference type="InterPro" id="IPR003797">
    <property type="entry name" value="DegV"/>
</dbReference>
<evidence type="ECO:0000256" key="1">
    <source>
        <dbReference type="ARBA" id="ARBA00023121"/>
    </source>
</evidence>
<keyword evidence="1" id="KW-0446">Lipid-binding</keyword>